<reference evidence="8" key="1">
    <citation type="journal article" date="2014" name="Science">
        <title>Ancient hybridizations among the ancestral genomes of bread wheat.</title>
        <authorList>
            <consortium name="International Wheat Genome Sequencing Consortium,"/>
            <person name="Marcussen T."/>
            <person name="Sandve S.R."/>
            <person name="Heier L."/>
            <person name="Spannagl M."/>
            <person name="Pfeifer M."/>
            <person name="Jakobsen K.S."/>
            <person name="Wulff B.B."/>
            <person name="Steuernagel B."/>
            <person name="Mayer K.F."/>
            <person name="Olsen O.A."/>
        </authorList>
    </citation>
    <scope>NUCLEOTIDE SEQUENCE [LARGE SCALE GENOMIC DNA]</scope>
    <source>
        <strain evidence="8">cv. AL8/78</strain>
    </source>
</reference>
<dbReference type="GO" id="GO:0005665">
    <property type="term" value="C:RNA polymerase II, core complex"/>
    <property type="evidence" value="ECO:0007669"/>
    <property type="project" value="TreeGrafter"/>
</dbReference>
<dbReference type="InterPro" id="IPR005571">
    <property type="entry name" value="RNA_pol_Rpb5_N"/>
</dbReference>
<organism evidence="7 8">
    <name type="scientific">Aegilops tauschii subsp. strangulata</name>
    <name type="common">Goatgrass</name>
    <dbReference type="NCBI Taxonomy" id="200361"/>
    <lineage>
        <taxon>Eukaryota</taxon>
        <taxon>Viridiplantae</taxon>
        <taxon>Streptophyta</taxon>
        <taxon>Embryophyta</taxon>
        <taxon>Tracheophyta</taxon>
        <taxon>Spermatophyta</taxon>
        <taxon>Magnoliopsida</taxon>
        <taxon>Liliopsida</taxon>
        <taxon>Poales</taxon>
        <taxon>Poaceae</taxon>
        <taxon>BOP clade</taxon>
        <taxon>Pooideae</taxon>
        <taxon>Triticodae</taxon>
        <taxon>Triticeae</taxon>
        <taxon>Triticinae</taxon>
        <taxon>Aegilops</taxon>
    </lineage>
</organism>
<dbReference type="SUPFAM" id="SSF55287">
    <property type="entry name" value="RPB5-like RNA polymerase subunit"/>
    <property type="match status" value="1"/>
</dbReference>
<protein>
    <recommendedName>
        <fullName evidence="9">RNA polymerase subunit H/Rpb5 C-terminal domain-containing protein</fullName>
    </recommendedName>
</protein>
<dbReference type="GO" id="GO:0006362">
    <property type="term" value="P:transcription elongation by RNA polymerase I"/>
    <property type="evidence" value="ECO:0007669"/>
    <property type="project" value="TreeGrafter"/>
</dbReference>
<dbReference type="Gene3D" id="3.90.940.20">
    <property type="entry name" value="RPB5-like RNA polymerase subunit"/>
    <property type="match status" value="1"/>
</dbReference>
<dbReference type="InterPro" id="IPR036710">
    <property type="entry name" value="RNA_pol_Rpb5_N_sf"/>
</dbReference>
<feature type="domain" description="RNA polymerase subunit H/Rpb5 C-terminal" evidence="5">
    <location>
        <begin position="193"/>
        <end position="265"/>
    </location>
</feature>
<dbReference type="Gene3D" id="3.40.1340.10">
    <property type="entry name" value="RNA polymerase, Rpb5, N-terminal domain"/>
    <property type="match status" value="1"/>
</dbReference>
<dbReference type="FunFam" id="3.90.940.20:FF:000001">
    <property type="entry name" value="DNA-directed RNA polymerases I, II, and III subunit RPABC1"/>
    <property type="match status" value="1"/>
</dbReference>
<keyword evidence="2" id="KW-0539">Nucleus</keyword>
<evidence type="ECO:0000313" key="7">
    <source>
        <dbReference type="EnsemblPlants" id="AET2Gv20778300.2"/>
    </source>
</evidence>
<evidence type="ECO:0000256" key="3">
    <source>
        <dbReference type="ARBA" id="ARBA00025765"/>
    </source>
</evidence>
<evidence type="ECO:0000259" key="5">
    <source>
        <dbReference type="Pfam" id="PF01191"/>
    </source>
</evidence>
<evidence type="ECO:0008006" key="9">
    <source>
        <dbReference type="Google" id="ProtNLM"/>
    </source>
</evidence>
<name>A0A453C9G6_AEGTS</name>
<feature type="region of interest" description="Disordered" evidence="4">
    <location>
        <begin position="1"/>
        <end position="69"/>
    </location>
</feature>
<sequence>FGKPRLSRTTRLSPKGPTAQATAIAENPNPPPRRPPATRAGAASPRRYRPKPSRGGIGGGGGMASNGDNKRLFRVRRTVLQMLRDRGYTVKDEEIKLSLYEFVDRYGDPVRRDEIVIHCEKQGDPNDKVNVFFLDESKTGLAVVRSCVEKMKLGNATNGILVLQKALSGPARTEVAQSKKYHLEVFQEGELLVNITEHHLVPKHELLSDEEKKELLQKYTAHETQLPRIQLTDPVARYHGMKRGQVVKITRQSEVAGEYVTYRYVI</sequence>
<dbReference type="FunFam" id="3.40.1340.10:FF:000001">
    <property type="entry name" value="DNA-directed RNA polymerases I, II, and III subunit RPABC1"/>
    <property type="match status" value="1"/>
</dbReference>
<reference evidence="7" key="5">
    <citation type="journal article" date="2021" name="G3 (Bethesda)">
        <title>Aegilops tauschii genome assembly Aet v5.0 features greater sequence contiguity and improved annotation.</title>
        <authorList>
            <person name="Wang L."/>
            <person name="Zhu T."/>
            <person name="Rodriguez J.C."/>
            <person name="Deal K.R."/>
            <person name="Dubcovsky J."/>
            <person name="McGuire P.E."/>
            <person name="Lux T."/>
            <person name="Spannagl M."/>
            <person name="Mayer K.F.X."/>
            <person name="Baldrich P."/>
            <person name="Meyers B.C."/>
            <person name="Huo N."/>
            <person name="Gu Y.Q."/>
            <person name="Zhou H."/>
            <person name="Devos K.M."/>
            <person name="Bennetzen J.L."/>
            <person name="Unver T."/>
            <person name="Budak H."/>
            <person name="Gulick P.J."/>
            <person name="Galiba G."/>
            <person name="Kalapos B."/>
            <person name="Nelson D.R."/>
            <person name="Li P."/>
            <person name="You F.M."/>
            <person name="Luo M.C."/>
            <person name="Dvorak J."/>
        </authorList>
    </citation>
    <scope>NUCLEOTIDE SEQUENCE [LARGE SCALE GENOMIC DNA]</scope>
    <source>
        <strain evidence="7">cv. AL8/78</strain>
    </source>
</reference>
<reference evidence="8" key="2">
    <citation type="journal article" date="2017" name="Nat. Plants">
        <title>The Aegilops tauschii genome reveals multiple impacts of transposons.</title>
        <authorList>
            <person name="Zhao G."/>
            <person name="Zou C."/>
            <person name="Li K."/>
            <person name="Wang K."/>
            <person name="Li T."/>
            <person name="Gao L."/>
            <person name="Zhang X."/>
            <person name="Wang H."/>
            <person name="Yang Z."/>
            <person name="Liu X."/>
            <person name="Jiang W."/>
            <person name="Mao L."/>
            <person name="Kong X."/>
            <person name="Jiao Y."/>
            <person name="Jia J."/>
        </authorList>
    </citation>
    <scope>NUCLEOTIDE SEQUENCE [LARGE SCALE GENOMIC DNA]</scope>
    <source>
        <strain evidence="8">cv. AL8/78</strain>
    </source>
</reference>
<dbReference type="SUPFAM" id="SSF53036">
    <property type="entry name" value="Eukaryotic RPB5 N-terminal domain"/>
    <property type="match status" value="1"/>
</dbReference>
<feature type="domain" description="RNA polymerase Rpb5 N-terminal" evidence="6">
    <location>
        <begin position="69"/>
        <end position="151"/>
    </location>
</feature>
<dbReference type="InterPro" id="IPR000783">
    <property type="entry name" value="RNA_pol_subH/Rpb5_C"/>
</dbReference>
<reference evidence="7" key="3">
    <citation type="journal article" date="2017" name="Nature">
        <title>Genome sequence of the progenitor of the wheat D genome Aegilops tauschii.</title>
        <authorList>
            <person name="Luo M.C."/>
            <person name="Gu Y.Q."/>
            <person name="Puiu D."/>
            <person name="Wang H."/>
            <person name="Twardziok S.O."/>
            <person name="Deal K.R."/>
            <person name="Huo N."/>
            <person name="Zhu T."/>
            <person name="Wang L."/>
            <person name="Wang Y."/>
            <person name="McGuire P.E."/>
            <person name="Liu S."/>
            <person name="Long H."/>
            <person name="Ramasamy R.K."/>
            <person name="Rodriguez J.C."/>
            <person name="Van S.L."/>
            <person name="Yuan L."/>
            <person name="Wang Z."/>
            <person name="Xia Z."/>
            <person name="Xiao L."/>
            <person name="Anderson O.D."/>
            <person name="Ouyang S."/>
            <person name="Liang Y."/>
            <person name="Zimin A.V."/>
            <person name="Pertea G."/>
            <person name="Qi P."/>
            <person name="Bennetzen J.L."/>
            <person name="Dai X."/>
            <person name="Dawson M.W."/>
            <person name="Muller H.G."/>
            <person name="Kugler K."/>
            <person name="Rivarola-Duarte L."/>
            <person name="Spannagl M."/>
            <person name="Mayer K.F.X."/>
            <person name="Lu F.H."/>
            <person name="Bevan M.W."/>
            <person name="Leroy P."/>
            <person name="Li P."/>
            <person name="You F.M."/>
            <person name="Sun Q."/>
            <person name="Liu Z."/>
            <person name="Lyons E."/>
            <person name="Wicker T."/>
            <person name="Salzberg S.L."/>
            <person name="Devos K.M."/>
            <person name="Dvorak J."/>
        </authorList>
    </citation>
    <scope>NUCLEOTIDE SEQUENCE [LARGE SCALE GENOMIC DNA]</scope>
    <source>
        <strain evidence="7">cv. AL8/78</strain>
    </source>
</reference>
<dbReference type="Pfam" id="PF03871">
    <property type="entry name" value="RNA_pol_Rpb5_N"/>
    <property type="match status" value="1"/>
</dbReference>
<dbReference type="GO" id="GO:0005666">
    <property type="term" value="C:RNA polymerase III complex"/>
    <property type="evidence" value="ECO:0007669"/>
    <property type="project" value="TreeGrafter"/>
</dbReference>
<dbReference type="HAMAP" id="MF_00025">
    <property type="entry name" value="RNApol_Rpo5_RPB5"/>
    <property type="match status" value="1"/>
</dbReference>
<dbReference type="EnsemblPlants" id="AET2Gv20778300.2">
    <property type="protein sequence ID" value="AET2Gv20778300.2"/>
    <property type="gene ID" value="AET2Gv20778300"/>
</dbReference>
<dbReference type="GO" id="GO:0042797">
    <property type="term" value="P:tRNA transcription by RNA polymerase III"/>
    <property type="evidence" value="ECO:0007669"/>
    <property type="project" value="TreeGrafter"/>
</dbReference>
<evidence type="ECO:0000256" key="4">
    <source>
        <dbReference type="SAM" id="MobiDB-lite"/>
    </source>
</evidence>
<keyword evidence="8" id="KW-1185">Reference proteome</keyword>
<reference evidence="7" key="4">
    <citation type="submission" date="2019-03" db="UniProtKB">
        <authorList>
            <consortium name="EnsemblPlants"/>
        </authorList>
    </citation>
    <scope>IDENTIFICATION</scope>
</reference>
<dbReference type="Pfam" id="PF01191">
    <property type="entry name" value="RNA_pol_Rpb5_C"/>
    <property type="match status" value="1"/>
</dbReference>
<dbReference type="PANTHER" id="PTHR10535:SF11">
    <property type="entry name" value="GENOME ASSEMBLY, CHROMOSOME: II"/>
    <property type="match status" value="1"/>
</dbReference>
<dbReference type="InterPro" id="IPR035913">
    <property type="entry name" value="RPB5-like_sf"/>
</dbReference>
<evidence type="ECO:0000259" key="6">
    <source>
        <dbReference type="Pfam" id="PF03871"/>
    </source>
</evidence>
<feature type="compositionally biased region" description="Gly residues" evidence="4">
    <location>
        <begin position="55"/>
        <end position="64"/>
    </location>
</feature>
<dbReference type="GO" id="GO:0003899">
    <property type="term" value="F:DNA-directed RNA polymerase activity"/>
    <property type="evidence" value="ECO:0007669"/>
    <property type="project" value="InterPro"/>
</dbReference>
<evidence type="ECO:0000256" key="2">
    <source>
        <dbReference type="ARBA" id="ARBA00023242"/>
    </source>
</evidence>
<dbReference type="GO" id="GO:0005736">
    <property type="term" value="C:RNA polymerase I complex"/>
    <property type="evidence" value="ECO:0007669"/>
    <property type="project" value="TreeGrafter"/>
</dbReference>
<dbReference type="Proteomes" id="UP000015105">
    <property type="component" value="Chromosome 2D"/>
</dbReference>
<dbReference type="GO" id="GO:0006366">
    <property type="term" value="P:transcription by RNA polymerase II"/>
    <property type="evidence" value="ECO:0007669"/>
    <property type="project" value="TreeGrafter"/>
</dbReference>
<dbReference type="InterPro" id="IPR014381">
    <property type="entry name" value="Arch_Rpo5/euc_Rpb5"/>
</dbReference>
<evidence type="ECO:0000256" key="1">
    <source>
        <dbReference type="ARBA" id="ARBA00004123"/>
    </source>
</evidence>
<dbReference type="Gramene" id="AET2Gv20778300.2">
    <property type="protein sequence ID" value="AET2Gv20778300.2"/>
    <property type="gene ID" value="AET2Gv20778300"/>
</dbReference>
<dbReference type="NCBIfam" id="NF007129">
    <property type="entry name" value="PRK09570.1"/>
    <property type="match status" value="1"/>
</dbReference>
<dbReference type="PANTHER" id="PTHR10535">
    <property type="entry name" value="DNA-DIRECTED RNA POLYMERASES I, II, AND III SUBUNIT RPABC1"/>
    <property type="match status" value="1"/>
</dbReference>
<comment type="similarity">
    <text evidence="3">Belongs to the archaeal Rpo5/eukaryotic RPB5 RNA polymerase subunit family.</text>
</comment>
<accession>A0A453C9G6</accession>
<evidence type="ECO:0000313" key="8">
    <source>
        <dbReference type="Proteomes" id="UP000015105"/>
    </source>
</evidence>
<dbReference type="AlphaFoldDB" id="A0A453C9G6"/>
<proteinExistence type="inferred from homology"/>
<dbReference type="STRING" id="200361.A0A453C9G6"/>
<dbReference type="GO" id="GO:0003677">
    <property type="term" value="F:DNA binding"/>
    <property type="evidence" value="ECO:0007669"/>
    <property type="project" value="InterPro"/>
</dbReference>
<comment type="subcellular location">
    <subcellularLocation>
        <location evidence="1">Nucleus</location>
    </subcellularLocation>
</comment>